<evidence type="ECO:0000256" key="1">
    <source>
        <dbReference type="SAM" id="Phobius"/>
    </source>
</evidence>
<proteinExistence type="predicted"/>
<sequence length="257" mass="28669">MKHSFLYDTDALIIVSALFVLMFAAIKTGYKISSGRSKPDSDHSGILSSLLGLLALLLAFTFGMSGSRYDSRKASLVQESNDIGTAILRANVYPDSIANFYKKDFNNYLNARIAYFESGRDEEKISASQKKTAAVSAILWKRTTDLAHQKDNLLPSNMMIPALNSMFDSATTVNAAYASSVPESIVYLLLIFSIVISFYIGYSSGFKKTLEPYFTFGFCFLTCVVIYITLDLDRPRRGIINLQNEIVLLRDLQTNFN</sequence>
<dbReference type="STRING" id="1128970.SAMN04487935_0724"/>
<evidence type="ECO:0008006" key="4">
    <source>
        <dbReference type="Google" id="ProtNLM"/>
    </source>
</evidence>
<feature type="transmembrane region" description="Helical" evidence="1">
    <location>
        <begin position="46"/>
        <end position="64"/>
    </location>
</feature>
<reference evidence="2 3" key="1">
    <citation type="submission" date="2016-10" db="EMBL/GenBank/DDBJ databases">
        <authorList>
            <person name="de Groot N.N."/>
        </authorList>
    </citation>
    <scope>NUCLEOTIDE SEQUENCE [LARGE SCALE GENOMIC DNA]</scope>
    <source>
        <strain evidence="2 3">CGMCC 1.10076</strain>
    </source>
</reference>
<feature type="transmembrane region" description="Helical" evidence="1">
    <location>
        <begin position="213"/>
        <end position="230"/>
    </location>
</feature>
<feature type="transmembrane region" description="Helical" evidence="1">
    <location>
        <begin position="7"/>
        <end position="26"/>
    </location>
</feature>
<dbReference type="EMBL" id="FNEZ01000001">
    <property type="protein sequence ID" value="SDJ33532.1"/>
    <property type="molecule type" value="Genomic_DNA"/>
</dbReference>
<protein>
    <recommendedName>
        <fullName evidence="4">DUF4239 domain-containing protein</fullName>
    </recommendedName>
</protein>
<dbReference type="Proteomes" id="UP000199580">
    <property type="component" value="Unassembled WGS sequence"/>
</dbReference>
<accession>A0A1G8SW78</accession>
<gene>
    <name evidence="2" type="ORF">SAMN04487935_0724</name>
</gene>
<organism evidence="2 3">
    <name type="scientific">Flavobacterium noncentrifugens</name>
    <dbReference type="NCBI Taxonomy" id="1128970"/>
    <lineage>
        <taxon>Bacteria</taxon>
        <taxon>Pseudomonadati</taxon>
        <taxon>Bacteroidota</taxon>
        <taxon>Flavobacteriia</taxon>
        <taxon>Flavobacteriales</taxon>
        <taxon>Flavobacteriaceae</taxon>
        <taxon>Flavobacterium</taxon>
    </lineage>
</organism>
<dbReference type="OrthoDB" id="677192at2"/>
<dbReference type="AlphaFoldDB" id="A0A1G8SW78"/>
<keyword evidence="1" id="KW-0472">Membrane</keyword>
<dbReference type="RefSeq" id="WP_091391880.1">
    <property type="nucleotide sequence ID" value="NZ_BKAI01000002.1"/>
</dbReference>
<evidence type="ECO:0000313" key="2">
    <source>
        <dbReference type="EMBL" id="SDJ33532.1"/>
    </source>
</evidence>
<evidence type="ECO:0000313" key="3">
    <source>
        <dbReference type="Proteomes" id="UP000199580"/>
    </source>
</evidence>
<name>A0A1G8SW78_9FLAO</name>
<feature type="transmembrane region" description="Helical" evidence="1">
    <location>
        <begin position="184"/>
        <end position="201"/>
    </location>
</feature>
<keyword evidence="1" id="KW-1133">Transmembrane helix</keyword>
<keyword evidence="1" id="KW-0812">Transmembrane</keyword>
<keyword evidence="3" id="KW-1185">Reference proteome</keyword>